<gene>
    <name evidence="2" type="ORF">ETD85_32455</name>
</gene>
<proteinExistence type="predicted"/>
<dbReference type="Proteomes" id="UP000306628">
    <property type="component" value="Unassembled WGS sequence"/>
</dbReference>
<name>A0A5S4G913_9ACTN</name>
<dbReference type="RefSeq" id="WP_138693622.1">
    <property type="nucleotide sequence ID" value="NZ_JBHSAZ010000043.1"/>
</dbReference>
<dbReference type="OrthoDB" id="3541994at2"/>
<evidence type="ECO:0000256" key="1">
    <source>
        <dbReference type="SAM" id="SignalP"/>
    </source>
</evidence>
<comment type="caution">
    <text evidence="2">The sequence shown here is derived from an EMBL/GenBank/DDBJ whole genome shotgun (WGS) entry which is preliminary data.</text>
</comment>
<protein>
    <submittedName>
        <fullName evidence="2">Uncharacterized protein</fullName>
    </submittedName>
</protein>
<reference evidence="2 3" key="1">
    <citation type="submission" date="2019-05" db="EMBL/GenBank/DDBJ databases">
        <title>Draft genome sequence of Nonomuraea zeae DSM 100528.</title>
        <authorList>
            <person name="Saricaoglu S."/>
            <person name="Isik K."/>
        </authorList>
    </citation>
    <scope>NUCLEOTIDE SEQUENCE [LARGE SCALE GENOMIC DNA]</scope>
    <source>
        <strain evidence="2 3">DSM 100528</strain>
    </source>
</reference>
<keyword evidence="3" id="KW-1185">Reference proteome</keyword>
<evidence type="ECO:0000313" key="3">
    <source>
        <dbReference type="Proteomes" id="UP000306628"/>
    </source>
</evidence>
<feature type="signal peptide" evidence="1">
    <location>
        <begin position="1"/>
        <end position="27"/>
    </location>
</feature>
<accession>A0A5S4G913</accession>
<dbReference type="EMBL" id="VCKX01000120">
    <property type="protein sequence ID" value="TMR29433.1"/>
    <property type="molecule type" value="Genomic_DNA"/>
</dbReference>
<evidence type="ECO:0000313" key="2">
    <source>
        <dbReference type="EMBL" id="TMR29433.1"/>
    </source>
</evidence>
<dbReference type="AlphaFoldDB" id="A0A5S4G913"/>
<sequence>MKNPVLLAGMAALIALPALLVAGPAAAAPAGKVILYRNADFAAPAVARSYLTCAGVAALAHPVGSFDNQPLPGCSVLLQTAAGATFTLCTGRGVVPPAYRAAARAVIKPGTAPPCMITTATSAWAHDAFM</sequence>
<organism evidence="2 3">
    <name type="scientific">Nonomuraea zeae</name>
    <dbReference type="NCBI Taxonomy" id="1642303"/>
    <lineage>
        <taxon>Bacteria</taxon>
        <taxon>Bacillati</taxon>
        <taxon>Actinomycetota</taxon>
        <taxon>Actinomycetes</taxon>
        <taxon>Streptosporangiales</taxon>
        <taxon>Streptosporangiaceae</taxon>
        <taxon>Nonomuraea</taxon>
    </lineage>
</organism>
<keyword evidence="1" id="KW-0732">Signal</keyword>
<feature type="chain" id="PRO_5024432890" evidence="1">
    <location>
        <begin position="28"/>
        <end position="130"/>
    </location>
</feature>